<sequence length="51" mass="6008">MLENNSLCNGLNENLFKKHVKSFLFKENYSISLENYLKLVIEIKDISIVFN</sequence>
<gene>
    <name evidence="1" type="ORF">DSAG12_01104</name>
</gene>
<evidence type="ECO:0000313" key="1">
    <source>
        <dbReference type="EMBL" id="QEE15279.1"/>
    </source>
</evidence>
<name>A0A5B9D7V7_9ARCH</name>
<protein>
    <submittedName>
        <fullName evidence="1">Uncharacterized protein</fullName>
    </submittedName>
</protein>
<accession>A0A5B9D7V7</accession>
<dbReference type="EMBL" id="CP042905">
    <property type="protein sequence ID" value="QEE15279.1"/>
    <property type="molecule type" value="Genomic_DNA"/>
</dbReference>
<organism evidence="1">
    <name type="scientific">Promethearchaeum syntrophicum</name>
    <dbReference type="NCBI Taxonomy" id="2594042"/>
    <lineage>
        <taxon>Archaea</taxon>
        <taxon>Promethearchaeati</taxon>
        <taxon>Promethearchaeota</taxon>
        <taxon>Promethearchaeia</taxon>
        <taxon>Promethearchaeales</taxon>
        <taxon>Promethearchaeaceae</taxon>
        <taxon>Promethearchaeum</taxon>
    </lineage>
</organism>
<dbReference type="AlphaFoldDB" id="A0A5B9D7V7"/>
<reference evidence="1" key="1">
    <citation type="journal article" date="2020" name="Nature">
        <title>Isolation of an archaeon at the prokaryote-eukaryote interface.</title>
        <authorList>
            <person name="Imachi H."/>
            <person name="Nobu M.K."/>
            <person name="Nakahara N."/>
            <person name="Morono Y."/>
            <person name="Ogawara M."/>
            <person name="Takaki Y."/>
            <person name="Takano Y."/>
            <person name="Uematsu K."/>
            <person name="Ikuta T."/>
            <person name="Ito M."/>
            <person name="Matsui Y."/>
            <person name="Miyazaki M."/>
            <person name="Murata K."/>
            <person name="Saito Y."/>
            <person name="Sakai S."/>
            <person name="Song C."/>
            <person name="Tasumi E."/>
            <person name="Yamanaka Y."/>
            <person name="Yamaguchi T."/>
            <person name="Kamagata Y."/>
            <person name="Tamaki H."/>
            <person name="Takai K."/>
        </authorList>
    </citation>
    <scope>NUCLEOTIDE SEQUENCE [LARGE SCALE GENOMIC DNA]</scope>
    <source>
        <strain evidence="1">MK-D1</strain>
    </source>
</reference>
<proteinExistence type="predicted"/>